<gene>
    <name evidence="2" type="ORF">N864_15235</name>
</gene>
<dbReference type="AlphaFoldDB" id="W9GQG9"/>
<proteinExistence type="predicted"/>
<dbReference type="EMBL" id="AWQS01000065">
    <property type="protein sequence ID" value="EWT06119.1"/>
    <property type="molecule type" value="Genomic_DNA"/>
</dbReference>
<sequence>MSLPTAPQWFGVVLDCPDASELGHFYQRLTGWRLFKDTSQWATLAPDETSGYNLAFQQEPNYVRPTWPSRPGEPIMMLHLDLQVGDLDAAVQHAVGLGAELAEHQPQEDVRVMLDPAGHPFCLYVDGDDDSSAGT</sequence>
<dbReference type="InterPro" id="IPR029068">
    <property type="entry name" value="Glyas_Bleomycin-R_OHBP_Dase"/>
</dbReference>
<dbReference type="SUPFAM" id="SSF54593">
    <property type="entry name" value="Glyoxalase/Bleomycin resistance protein/Dihydroxybiphenyl dioxygenase"/>
    <property type="match status" value="1"/>
</dbReference>
<protein>
    <recommendedName>
        <fullName evidence="1">Glyoxalase-like domain-containing protein</fullName>
    </recommendedName>
</protein>
<evidence type="ECO:0000313" key="2">
    <source>
        <dbReference type="EMBL" id="EWT06119.1"/>
    </source>
</evidence>
<dbReference type="Gene3D" id="3.10.180.10">
    <property type="entry name" value="2,3-Dihydroxybiphenyl 1,2-Dioxygenase, domain 1"/>
    <property type="match status" value="1"/>
</dbReference>
<dbReference type="CDD" id="cd06587">
    <property type="entry name" value="VOC"/>
    <property type="match status" value="1"/>
</dbReference>
<accession>W9GQG9</accession>
<dbReference type="PANTHER" id="PTHR35908">
    <property type="entry name" value="HYPOTHETICAL FUSION PROTEIN"/>
    <property type="match status" value="1"/>
</dbReference>
<name>W9GQG9_9MICO</name>
<comment type="caution">
    <text evidence="2">The sequence shown here is derived from an EMBL/GenBank/DDBJ whole genome shotgun (WGS) entry which is preliminary data.</text>
</comment>
<evidence type="ECO:0000313" key="3">
    <source>
        <dbReference type="Proteomes" id="UP000019494"/>
    </source>
</evidence>
<dbReference type="PATRIC" id="fig|584657.3.peg.1984"/>
<reference evidence="3" key="1">
    <citation type="submission" date="2013-08" db="EMBL/GenBank/DDBJ databases">
        <title>Intrasporangium oryzae NRRL B-24470.</title>
        <authorList>
            <person name="Liu H."/>
            <person name="Wang G."/>
        </authorList>
    </citation>
    <scope>NUCLEOTIDE SEQUENCE [LARGE SCALE GENOMIC DNA]</scope>
    <source>
        <strain evidence="3">Q5-1</strain>
    </source>
</reference>
<evidence type="ECO:0000259" key="1">
    <source>
        <dbReference type="Pfam" id="PF18029"/>
    </source>
</evidence>
<dbReference type="Proteomes" id="UP000019494">
    <property type="component" value="Unassembled WGS sequence"/>
</dbReference>
<keyword evidence="3" id="KW-1185">Reference proteome</keyword>
<dbReference type="Pfam" id="PF18029">
    <property type="entry name" value="Glyoxalase_6"/>
    <property type="match status" value="1"/>
</dbReference>
<feature type="domain" description="Glyoxalase-like" evidence="1">
    <location>
        <begin position="12"/>
        <end position="123"/>
    </location>
</feature>
<dbReference type="InterPro" id="IPR041581">
    <property type="entry name" value="Glyoxalase_6"/>
</dbReference>
<dbReference type="OrthoDB" id="1645442at2"/>
<dbReference type="PANTHER" id="PTHR35908:SF1">
    <property type="entry name" value="CONSERVED PROTEIN"/>
    <property type="match status" value="1"/>
</dbReference>
<organism evidence="2 3">
    <name type="scientific">Intrasporangium chromatireducens Q5-1</name>
    <dbReference type="NCBI Taxonomy" id="584657"/>
    <lineage>
        <taxon>Bacteria</taxon>
        <taxon>Bacillati</taxon>
        <taxon>Actinomycetota</taxon>
        <taxon>Actinomycetes</taxon>
        <taxon>Micrococcales</taxon>
        <taxon>Intrasporangiaceae</taxon>
        <taxon>Intrasporangium</taxon>
    </lineage>
</organism>
<dbReference type="RefSeq" id="WP_034716014.1">
    <property type="nucleotide sequence ID" value="NZ_AWQS01000065.1"/>
</dbReference>